<dbReference type="Pfam" id="PF13609">
    <property type="entry name" value="Porin_4"/>
    <property type="match status" value="1"/>
</dbReference>
<evidence type="ECO:0000256" key="8">
    <source>
        <dbReference type="ARBA" id="ARBA00023136"/>
    </source>
</evidence>
<keyword evidence="8" id="KW-0472">Membrane</keyword>
<gene>
    <name evidence="12" type="ORF">I6G90_11570</name>
</gene>
<evidence type="ECO:0000256" key="4">
    <source>
        <dbReference type="ARBA" id="ARBA00022692"/>
    </source>
</evidence>
<evidence type="ECO:0000313" key="13">
    <source>
        <dbReference type="Proteomes" id="UP000595101"/>
    </source>
</evidence>
<dbReference type="InterPro" id="IPR033900">
    <property type="entry name" value="Gram_neg_porin_domain"/>
</dbReference>
<name>A0A7T2UL57_9GAMM</name>
<feature type="domain" description="Porin" evidence="11">
    <location>
        <begin position="8"/>
        <end position="354"/>
    </location>
</feature>
<evidence type="ECO:0000256" key="7">
    <source>
        <dbReference type="ARBA" id="ARBA00023114"/>
    </source>
</evidence>
<dbReference type="InterPro" id="IPR002299">
    <property type="entry name" value="Porin_Neis"/>
</dbReference>
<dbReference type="GO" id="GO:0009279">
    <property type="term" value="C:cell outer membrane"/>
    <property type="evidence" value="ECO:0007669"/>
    <property type="project" value="UniProtKB-SubCell"/>
</dbReference>
<dbReference type="InterPro" id="IPR050298">
    <property type="entry name" value="Gram-neg_bact_OMP"/>
</dbReference>
<proteinExistence type="predicted"/>
<reference evidence="12 13" key="1">
    <citation type="submission" date="2020-12" db="EMBL/GenBank/DDBJ databases">
        <title>FDA dAtabase for Regulatory Grade micrObial Sequences (FDA-ARGOS): Supporting development and validation of Infectious Disease Dx tests.</title>
        <authorList>
            <person name="Sproer C."/>
            <person name="Gronow S."/>
            <person name="Severitt S."/>
            <person name="Schroder I."/>
            <person name="Tallon L."/>
            <person name="Sadzewicz L."/>
            <person name="Zhao X."/>
            <person name="Boylan J."/>
            <person name="Ott S."/>
            <person name="Bowen H."/>
            <person name="Vavikolanu K."/>
            <person name="Mehta A."/>
            <person name="Aluvathingal J."/>
            <person name="Nadendla S."/>
            <person name="Lowell S."/>
            <person name="Myers T."/>
            <person name="Yan Y."/>
            <person name="Sichtig H."/>
        </authorList>
    </citation>
    <scope>NUCLEOTIDE SEQUENCE [LARGE SCALE GENOMIC DNA]</scope>
    <source>
        <strain evidence="12 13">FDAARGOS_933</strain>
    </source>
</reference>
<evidence type="ECO:0000256" key="10">
    <source>
        <dbReference type="SAM" id="SignalP"/>
    </source>
</evidence>
<evidence type="ECO:0000256" key="5">
    <source>
        <dbReference type="ARBA" id="ARBA00022729"/>
    </source>
</evidence>
<dbReference type="InterPro" id="IPR023614">
    <property type="entry name" value="Porin_dom_sf"/>
</dbReference>
<dbReference type="GO" id="GO:0046930">
    <property type="term" value="C:pore complex"/>
    <property type="evidence" value="ECO:0007669"/>
    <property type="project" value="UniProtKB-KW"/>
</dbReference>
<dbReference type="Proteomes" id="UP000595101">
    <property type="component" value="Chromosome"/>
</dbReference>
<dbReference type="SUPFAM" id="SSF56935">
    <property type="entry name" value="Porins"/>
    <property type="match status" value="1"/>
</dbReference>
<dbReference type="RefSeq" id="WP_197927589.1">
    <property type="nucleotide sequence ID" value="NZ_CP065745.1"/>
</dbReference>
<dbReference type="GeneID" id="60786254"/>
<dbReference type="GO" id="GO:0015288">
    <property type="term" value="F:porin activity"/>
    <property type="evidence" value="ECO:0007669"/>
    <property type="project" value="UniProtKB-KW"/>
</dbReference>
<feature type="signal peptide" evidence="10">
    <location>
        <begin position="1"/>
        <end position="21"/>
    </location>
</feature>
<accession>A0A7T2UL57</accession>
<keyword evidence="7" id="KW-0626">Porin</keyword>
<keyword evidence="3" id="KW-1134">Transmembrane beta strand</keyword>
<evidence type="ECO:0000256" key="1">
    <source>
        <dbReference type="ARBA" id="ARBA00004571"/>
    </source>
</evidence>
<protein>
    <submittedName>
        <fullName evidence="12">Porin</fullName>
    </submittedName>
</protein>
<feature type="chain" id="PRO_5032469563" evidence="10">
    <location>
        <begin position="22"/>
        <end position="384"/>
    </location>
</feature>
<evidence type="ECO:0000256" key="9">
    <source>
        <dbReference type="ARBA" id="ARBA00023237"/>
    </source>
</evidence>
<evidence type="ECO:0000259" key="11">
    <source>
        <dbReference type="Pfam" id="PF13609"/>
    </source>
</evidence>
<evidence type="ECO:0000256" key="2">
    <source>
        <dbReference type="ARBA" id="ARBA00022448"/>
    </source>
</evidence>
<dbReference type="Gene3D" id="2.40.160.10">
    <property type="entry name" value="Porin"/>
    <property type="match status" value="1"/>
</dbReference>
<dbReference type="PRINTS" id="PR00184">
    <property type="entry name" value="NEISSPPORIN"/>
</dbReference>
<keyword evidence="4" id="KW-0812">Transmembrane</keyword>
<dbReference type="GO" id="GO:0006811">
    <property type="term" value="P:monoatomic ion transport"/>
    <property type="evidence" value="ECO:0007669"/>
    <property type="project" value="UniProtKB-KW"/>
</dbReference>
<keyword evidence="5 10" id="KW-0732">Signal</keyword>
<keyword evidence="6" id="KW-0406">Ion transport</keyword>
<evidence type="ECO:0000313" key="12">
    <source>
        <dbReference type="EMBL" id="QPR53122.1"/>
    </source>
</evidence>
<dbReference type="CDD" id="cd00342">
    <property type="entry name" value="gram_neg_porins"/>
    <property type="match status" value="1"/>
</dbReference>
<sequence>MFKKSALAVVIASAFALPAHADIKNVDIYGQIAISAWSGANWAESDGKGGYDNPIKVENESRIGLRGSKDLANGPKFIWQIESGDVGDSGETGKFGVRDTFGGFEWEGIGKVRAGRMLTPLYELVDWPYSSITTGNVFDWAGDVIGGGNYDRQSNMIRFDSAKFNGFSYNLALGRGNESDASSNFYGLGAHYTTGPLTLHAAYERGLDRAISNTENGKHSYLNNLWGQQTVNFDIIDKGTADTNAYLAGFELAFENGLGFYGAYKRLESKYNEVAIGEIGNAANQFSLDKVTQDSYSLGAIYNYGLWQFKLAYAANLDPDVTAQGTSGNANNISDSILSAQVMYFLDDSAVTYLRPYQLQRRGAYQVQDGDKEFGIGAGVEYYF</sequence>
<dbReference type="KEGG" id="aall:I6G90_11570"/>
<comment type="subcellular location">
    <subcellularLocation>
        <location evidence="1">Cell outer membrane</location>
        <topology evidence="1">Multi-pass membrane protein</topology>
    </subcellularLocation>
</comment>
<dbReference type="PANTHER" id="PTHR34501:SF2">
    <property type="entry name" value="OUTER MEMBRANE PORIN F-RELATED"/>
    <property type="match status" value="1"/>
</dbReference>
<evidence type="ECO:0000256" key="3">
    <source>
        <dbReference type="ARBA" id="ARBA00022452"/>
    </source>
</evidence>
<keyword evidence="9" id="KW-0998">Cell outer membrane</keyword>
<dbReference type="EMBL" id="CP065745">
    <property type="protein sequence ID" value="QPR53122.1"/>
    <property type="molecule type" value="Genomic_DNA"/>
</dbReference>
<keyword evidence="2" id="KW-0813">Transport</keyword>
<evidence type="ECO:0000256" key="6">
    <source>
        <dbReference type="ARBA" id="ARBA00023065"/>
    </source>
</evidence>
<dbReference type="AlphaFoldDB" id="A0A7T2UL57"/>
<organism evidence="12 13">
    <name type="scientific">Aeromonas allosaccharophila</name>
    <dbReference type="NCBI Taxonomy" id="656"/>
    <lineage>
        <taxon>Bacteria</taxon>
        <taxon>Pseudomonadati</taxon>
        <taxon>Pseudomonadota</taxon>
        <taxon>Gammaproteobacteria</taxon>
        <taxon>Aeromonadales</taxon>
        <taxon>Aeromonadaceae</taxon>
        <taxon>Aeromonas</taxon>
    </lineage>
</organism>
<dbReference type="PANTHER" id="PTHR34501">
    <property type="entry name" value="PROTEIN YDDL-RELATED"/>
    <property type="match status" value="1"/>
</dbReference>